<gene>
    <name evidence="1" type="ORF">JI435_413240</name>
</gene>
<name>A0A7U2I4P8_PHANO</name>
<dbReference type="VEuPathDB" id="FungiDB:JI435_413240"/>
<organism evidence="1 2">
    <name type="scientific">Phaeosphaeria nodorum (strain SN15 / ATCC MYA-4574 / FGSC 10173)</name>
    <name type="common">Glume blotch fungus</name>
    <name type="synonym">Parastagonospora nodorum</name>
    <dbReference type="NCBI Taxonomy" id="321614"/>
    <lineage>
        <taxon>Eukaryota</taxon>
        <taxon>Fungi</taxon>
        <taxon>Dikarya</taxon>
        <taxon>Ascomycota</taxon>
        <taxon>Pezizomycotina</taxon>
        <taxon>Dothideomycetes</taxon>
        <taxon>Pleosporomycetidae</taxon>
        <taxon>Pleosporales</taxon>
        <taxon>Pleosporineae</taxon>
        <taxon>Phaeosphaeriaceae</taxon>
        <taxon>Parastagonospora</taxon>
    </lineage>
</organism>
<evidence type="ECO:0000313" key="1">
    <source>
        <dbReference type="EMBL" id="QRC99312.1"/>
    </source>
</evidence>
<accession>A0A7U2I4P8</accession>
<protein>
    <submittedName>
        <fullName evidence="1">Uncharacterized protein</fullName>
    </submittedName>
</protein>
<dbReference type="AlphaFoldDB" id="A0A7U2I4P8"/>
<evidence type="ECO:0000313" key="2">
    <source>
        <dbReference type="Proteomes" id="UP000663193"/>
    </source>
</evidence>
<keyword evidence="2" id="KW-1185">Reference proteome</keyword>
<dbReference type="Proteomes" id="UP000663193">
    <property type="component" value="Chromosome 9"/>
</dbReference>
<sequence>MVRTVHALSNCEEEARAPCHTQKYSVVMHNPLSRKTPYPIPRRALLAIFNNLSLSKKHQCI</sequence>
<proteinExistence type="predicted"/>
<dbReference type="EMBL" id="CP069031">
    <property type="protein sequence ID" value="QRC99312.1"/>
    <property type="molecule type" value="Genomic_DNA"/>
</dbReference>
<reference evidence="2" key="1">
    <citation type="journal article" date="2021" name="BMC Genomics">
        <title>Chromosome-level genome assembly and manually-curated proteome of model necrotroph Parastagonospora nodorum Sn15 reveals a genome-wide trove of candidate effector homologs, and redundancy of virulence-related functions within an accessory chromosome.</title>
        <authorList>
            <person name="Bertazzoni S."/>
            <person name="Jones D.A.B."/>
            <person name="Phan H.T."/>
            <person name="Tan K.-C."/>
            <person name="Hane J.K."/>
        </authorList>
    </citation>
    <scope>NUCLEOTIDE SEQUENCE [LARGE SCALE GENOMIC DNA]</scope>
    <source>
        <strain evidence="2">SN15 / ATCC MYA-4574 / FGSC 10173)</strain>
    </source>
</reference>